<keyword evidence="1" id="KW-0812">Transmembrane</keyword>
<feature type="domain" description="Pyrrolo-quinoline quinone repeat" evidence="2">
    <location>
        <begin position="88"/>
        <end position="249"/>
    </location>
</feature>
<feature type="transmembrane region" description="Helical" evidence="1">
    <location>
        <begin position="12"/>
        <end position="31"/>
    </location>
</feature>
<dbReference type="SUPFAM" id="SSF50998">
    <property type="entry name" value="Quinoprotein alcohol dehydrogenase-like"/>
    <property type="match status" value="1"/>
</dbReference>
<dbReference type="InterPro" id="IPR015943">
    <property type="entry name" value="WD40/YVTN_repeat-like_dom_sf"/>
</dbReference>
<dbReference type="SMART" id="SM00320">
    <property type="entry name" value="WD40"/>
    <property type="match status" value="6"/>
</dbReference>
<dbReference type="InterPro" id="IPR018391">
    <property type="entry name" value="PQQ_b-propeller_rpt"/>
</dbReference>
<dbReference type="SMART" id="SM00564">
    <property type="entry name" value="PQQ"/>
    <property type="match status" value="4"/>
</dbReference>
<keyword evidence="1" id="KW-1133">Transmembrane helix</keyword>
<dbReference type="eggNOG" id="arCOG02491">
    <property type="taxonomic scope" value="Archaea"/>
</dbReference>
<sequence length="408" mass="44583" precursor="true">MKLRELIRIKTIFAVLLIIIAIFLVFTILGHTSKVETEEKSVGNISSTNNLTPPWQFSPQVFYPAYLAMSDNGEIVIVSGSRLMYSFNVNEGTVQNLSDLQPRIECIDVSFGGITVAGSSIIVDNQDHGVVSCFDENGKLLWNYTTGGTVSSIKISSDGRYIVAGTEHNPSGIAKIIFFSVNGSLLWMENAYKTSFEVTSVDITPDGEYVAAGTDYNKVYLFSNNGTEILDYTTYGPIDTGYTYRYRDINPGQYVALSDDGTYLAAGSLDRYVYMFSNNGTRLWRYKGERPFCVTDITSDGSSIVSVSDDGTIFFFNRTGSLLWTYGTESIIRSIKTDSSGDLIVAGSNNSEIYCLNGSGDLIGNYTTIGGVTDVEVSEDGSYISAISEGGVLYFFGRDDLCNGSMVV</sequence>
<gene>
    <name evidence="4" type="ordered locus">Mpet_1940</name>
</gene>
<organism evidence="4 5">
    <name type="scientific">Methanolacinia petrolearia (strain DSM 11571 / OCM 486 / SEBR 4847)</name>
    <name type="common">Methanoplanus petrolearius</name>
    <dbReference type="NCBI Taxonomy" id="679926"/>
    <lineage>
        <taxon>Archaea</taxon>
        <taxon>Methanobacteriati</taxon>
        <taxon>Methanobacteriota</taxon>
        <taxon>Stenosarchaea group</taxon>
        <taxon>Methanomicrobia</taxon>
        <taxon>Methanomicrobiales</taxon>
        <taxon>Methanomicrobiaceae</taxon>
        <taxon>Methanolacinia</taxon>
    </lineage>
</organism>
<evidence type="ECO:0000259" key="2">
    <source>
        <dbReference type="Pfam" id="PF13360"/>
    </source>
</evidence>
<dbReference type="AlphaFoldDB" id="E1RJ21"/>
<protein>
    <submittedName>
        <fullName evidence="4">Pyrrolo-quinoline quinone</fullName>
    </submittedName>
</protein>
<dbReference type="PANTHER" id="PTHR13743:SF123">
    <property type="entry name" value="PROTEIN FAN"/>
    <property type="match status" value="1"/>
</dbReference>
<dbReference type="Pfam" id="PF13360">
    <property type="entry name" value="PQQ_2"/>
    <property type="match status" value="1"/>
</dbReference>
<dbReference type="EMBL" id="CP002117">
    <property type="protein sequence ID" value="ADN36691.1"/>
    <property type="molecule type" value="Genomic_DNA"/>
</dbReference>
<keyword evidence="1" id="KW-0472">Membrane</keyword>
<evidence type="ECO:0000313" key="5">
    <source>
        <dbReference type="Proteomes" id="UP000006565"/>
    </source>
</evidence>
<accession>E1RJ21</accession>
<dbReference type="OrthoDB" id="145878at2157"/>
<feature type="domain" description="Lambda-carrageenase beta-propeller" evidence="3">
    <location>
        <begin position="266"/>
        <end position="363"/>
    </location>
</feature>
<reference evidence="4 5" key="1">
    <citation type="journal article" date="2010" name="Stand. Genomic Sci.">
        <title>Complete genome sequence of Methanoplanus petrolearius type strain (SEBR 4847).</title>
        <authorList>
            <person name="Brambilla E."/>
            <person name="Djao O.D."/>
            <person name="Daligault H."/>
            <person name="Lapidus A."/>
            <person name="Lucas S."/>
            <person name="Hammon N."/>
            <person name="Nolan M."/>
            <person name="Tice H."/>
            <person name="Cheng J.F."/>
            <person name="Han C."/>
            <person name="Tapia R."/>
            <person name="Goodwin L."/>
            <person name="Pitluck S."/>
            <person name="Liolios K."/>
            <person name="Ivanova N."/>
            <person name="Mavromatis K."/>
            <person name="Mikhailova N."/>
            <person name="Pati A."/>
            <person name="Chen A."/>
            <person name="Palaniappan K."/>
            <person name="Land M."/>
            <person name="Hauser L."/>
            <person name="Chang Y.J."/>
            <person name="Jeffries C.D."/>
            <person name="Rohde M."/>
            <person name="Spring S."/>
            <person name="Sikorski J."/>
            <person name="Goker M."/>
            <person name="Woyke T."/>
            <person name="Bristow J."/>
            <person name="Eisen J.A."/>
            <person name="Markowitz V."/>
            <person name="Hugenholtz P."/>
            <person name="Kyrpides N.C."/>
            <person name="Klenk H.P."/>
        </authorList>
    </citation>
    <scope>NUCLEOTIDE SEQUENCE [LARGE SCALE GENOMIC DNA]</scope>
    <source>
        <strain evidence="5">DSM 11571 / OCM 486 / SEBR 4847</strain>
    </source>
</reference>
<dbReference type="InterPro" id="IPR002372">
    <property type="entry name" value="PQQ_rpt_dom"/>
</dbReference>
<dbReference type="Proteomes" id="UP000006565">
    <property type="component" value="Chromosome"/>
</dbReference>
<dbReference type="Gene3D" id="2.130.10.10">
    <property type="entry name" value="YVTN repeat-like/Quinoprotein amine dehydrogenase"/>
    <property type="match status" value="1"/>
</dbReference>
<dbReference type="InterPro" id="IPR001680">
    <property type="entry name" value="WD40_rpt"/>
</dbReference>
<dbReference type="InterPro" id="IPR057420">
    <property type="entry name" value="Beta-prop_CGLA"/>
</dbReference>
<dbReference type="PANTHER" id="PTHR13743">
    <property type="entry name" value="BEIGE/BEACH-RELATED"/>
    <property type="match status" value="1"/>
</dbReference>
<dbReference type="InterPro" id="IPR011047">
    <property type="entry name" value="Quinoprotein_ADH-like_sf"/>
</dbReference>
<dbReference type="KEGG" id="mpi:Mpet_1940"/>
<evidence type="ECO:0000313" key="4">
    <source>
        <dbReference type="EMBL" id="ADN36691.1"/>
    </source>
</evidence>
<dbReference type="HOGENOM" id="CLU_673717_0_0_2"/>
<evidence type="ECO:0000259" key="3">
    <source>
        <dbReference type="Pfam" id="PF25292"/>
    </source>
</evidence>
<proteinExistence type="predicted"/>
<keyword evidence="5" id="KW-1185">Reference proteome</keyword>
<dbReference type="Pfam" id="PF25292">
    <property type="entry name" value="Beta-prop_CGLA"/>
    <property type="match status" value="1"/>
</dbReference>
<name>E1RJ21_METP4</name>
<dbReference type="InterPro" id="IPR050865">
    <property type="entry name" value="BEACH_Domain"/>
</dbReference>
<dbReference type="STRING" id="679926.Mpet_1940"/>
<evidence type="ECO:0000256" key="1">
    <source>
        <dbReference type="SAM" id="Phobius"/>
    </source>
</evidence>
<dbReference type="Gene3D" id="2.40.128.630">
    <property type="match status" value="1"/>
</dbReference>